<evidence type="ECO:0000313" key="2">
    <source>
        <dbReference type="EMBL" id="OMO78663.1"/>
    </source>
</evidence>
<proteinExistence type="predicted"/>
<dbReference type="OrthoDB" id="672370at2759"/>
<dbReference type="AlphaFoldDB" id="A0A1R3I7U8"/>
<protein>
    <submittedName>
        <fullName evidence="2">Uncharacterized protein</fullName>
    </submittedName>
</protein>
<gene>
    <name evidence="2" type="ORF">CCACVL1_14214</name>
</gene>
<name>A0A1R3I7U8_COCAP</name>
<feature type="region of interest" description="Disordered" evidence="1">
    <location>
        <begin position="96"/>
        <end position="133"/>
    </location>
</feature>
<sequence>MDNNTAMTEAEPPPLPQPSAVVAQLTELVFSMEQATQMAKQLPATSDPNYLLQIYSSLHQAHHSLSSFLSATQTQFSVHPLPPQPPLQIAAAENSLSSATGAANEDGSEPMQVGDENEAEAEAEENSKTSIDKVEERMRECFIKNKRAKRQLSPSYAAVTEERRIDEDRFAGGGKGFDPMREKLRALDLVYQFHG</sequence>
<dbReference type="Proteomes" id="UP000188268">
    <property type="component" value="Unassembled WGS sequence"/>
</dbReference>
<evidence type="ECO:0000256" key="1">
    <source>
        <dbReference type="SAM" id="MobiDB-lite"/>
    </source>
</evidence>
<dbReference type="PANTHER" id="PTHR37697:SF2">
    <property type="entry name" value="AP2-LIKE ETHYLENE-RESPONSIVE TRANSCRIPTION FACTOR SNZ"/>
    <property type="match status" value="1"/>
</dbReference>
<dbReference type="OMA" id="HHHLSNF"/>
<dbReference type="EMBL" id="AWWV01010532">
    <property type="protein sequence ID" value="OMO78663.1"/>
    <property type="molecule type" value="Genomic_DNA"/>
</dbReference>
<feature type="compositionally biased region" description="Acidic residues" evidence="1">
    <location>
        <begin position="115"/>
        <end position="124"/>
    </location>
</feature>
<accession>A0A1R3I7U8</accession>
<keyword evidence="3" id="KW-1185">Reference proteome</keyword>
<comment type="caution">
    <text evidence="2">The sequence shown here is derived from an EMBL/GenBank/DDBJ whole genome shotgun (WGS) entry which is preliminary data.</text>
</comment>
<organism evidence="2 3">
    <name type="scientific">Corchorus capsularis</name>
    <name type="common">Jute</name>
    <dbReference type="NCBI Taxonomy" id="210143"/>
    <lineage>
        <taxon>Eukaryota</taxon>
        <taxon>Viridiplantae</taxon>
        <taxon>Streptophyta</taxon>
        <taxon>Embryophyta</taxon>
        <taxon>Tracheophyta</taxon>
        <taxon>Spermatophyta</taxon>
        <taxon>Magnoliopsida</taxon>
        <taxon>eudicotyledons</taxon>
        <taxon>Gunneridae</taxon>
        <taxon>Pentapetalae</taxon>
        <taxon>rosids</taxon>
        <taxon>malvids</taxon>
        <taxon>Malvales</taxon>
        <taxon>Malvaceae</taxon>
        <taxon>Grewioideae</taxon>
        <taxon>Apeibeae</taxon>
        <taxon>Corchorus</taxon>
    </lineage>
</organism>
<evidence type="ECO:0000313" key="3">
    <source>
        <dbReference type="Proteomes" id="UP000188268"/>
    </source>
</evidence>
<dbReference type="PANTHER" id="PTHR37697">
    <property type="entry name" value="AP2-LIKE ETHYLENE-RESPONSIVE TRANSCRIPTION FACTOR SNZ"/>
    <property type="match status" value="1"/>
</dbReference>
<dbReference type="Gramene" id="OMO78663">
    <property type="protein sequence ID" value="OMO78663"/>
    <property type="gene ID" value="CCACVL1_14214"/>
</dbReference>
<reference evidence="2 3" key="1">
    <citation type="submission" date="2013-09" db="EMBL/GenBank/DDBJ databases">
        <title>Corchorus capsularis genome sequencing.</title>
        <authorList>
            <person name="Alam M."/>
            <person name="Haque M.S."/>
            <person name="Islam M.S."/>
            <person name="Emdad E.M."/>
            <person name="Islam M.M."/>
            <person name="Ahmed B."/>
            <person name="Halim A."/>
            <person name="Hossen Q.M.M."/>
            <person name="Hossain M.Z."/>
            <person name="Ahmed R."/>
            <person name="Khan M.M."/>
            <person name="Islam R."/>
            <person name="Rashid M.M."/>
            <person name="Khan S.A."/>
            <person name="Rahman M.S."/>
            <person name="Alam M."/>
        </authorList>
    </citation>
    <scope>NUCLEOTIDE SEQUENCE [LARGE SCALE GENOMIC DNA]</scope>
    <source>
        <strain evidence="3">cv. CVL-1</strain>
        <tissue evidence="2">Whole seedling</tissue>
    </source>
</reference>